<dbReference type="RefSeq" id="WP_073377461.1">
    <property type="nucleotide sequence ID" value="NZ_FQXS01000020.1"/>
</dbReference>
<dbReference type="Proteomes" id="UP000184139">
    <property type="component" value="Unassembled WGS sequence"/>
</dbReference>
<evidence type="ECO:0000313" key="2">
    <source>
        <dbReference type="Proteomes" id="UP000184139"/>
    </source>
</evidence>
<evidence type="ECO:0000313" key="1">
    <source>
        <dbReference type="EMBL" id="SHH99792.1"/>
    </source>
</evidence>
<accession>A0A1M5XJI4</accession>
<protein>
    <submittedName>
        <fullName evidence="1">Uncharacterized protein</fullName>
    </submittedName>
</protein>
<organism evidence="1 2">
    <name type="scientific">Desulfofustis glycolicus DSM 9705</name>
    <dbReference type="NCBI Taxonomy" id="1121409"/>
    <lineage>
        <taxon>Bacteria</taxon>
        <taxon>Pseudomonadati</taxon>
        <taxon>Thermodesulfobacteriota</taxon>
        <taxon>Desulfobulbia</taxon>
        <taxon>Desulfobulbales</taxon>
        <taxon>Desulfocapsaceae</taxon>
        <taxon>Desulfofustis</taxon>
    </lineage>
</organism>
<name>A0A1M5XJI4_9BACT</name>
<dbReference type="STRING" id="1121409.SAMN02745124_03124"/>
<gene>
    <name evidence="1" type="ORF">SAMN02745124_03124</name>
</gene>
<dbReference type="EMBL" id="FQXS01000020">
    <property type="protein sequence ID" value="SHH99792.1"/>
    <property type="molecule type" value="Genomic_DNA"/>
</dbReference>
<dbReference type="OrthoDB" id="232875at2"/>
<dbReference type="AlphaFoldDB" id="A0A1M5XJI4"/>
<keyword evidence="2" id="KW-1185">Reference proteome</keyword>
<proteinExistence type="predicted"/>
<reference evidence="1 2" key="1">
    <citation type="submission" date="2016-11" db="EMBL/GenBank/DDBJ databases">
        <authorList>
            <person name="Jaros S."/>
            <person name="Januszkiewicz K."/>
            <person name="Wedrychowicz H."/>
        </authorList>
    </citation>
    <scope>NUCLEOTIDE SEQUENCE [LARGE SCALE GENOMIC DNA]</scope>
    <source>
        <strain evidence="1 2">DSM 9705</strain>
    </source>
</reference>
<sequence length="375" mass="43012">MGKPKHRTFNAERFLDKFQGYEPILRSFVELWNGHLELDSASLDVPLFKEFLVSGDGYSKDDLLESLYMAYDLCTERGHEDIVAACQECNYSPEGNGELPVECLSLKVRTENEEAFNLAYDRYTLWRAERFTIFRGKTAAAIADVDTASGVFQSKLAEIFKNHKNSDRVLVRYYQEGAYTNFIIYHEKRVKAELIFKGTTASPKVSPTILRPAQQDFISYNNETGQIEIEAAVEKEETALRKAFAECCLKDEDFFDSPGSADRLNLARIAEEDFDMPVDEDHSVILAEIHFNLPQAPFPSFIVRSRNVMETLEKTYLRKRLGGGTIRRAVFKIMFPDDLRGKRIELSGTNKIKFKRATHAEDVFRYLKNWGIVVD</sequence>